<organism evidence="12 13">
    <name type="scientific">Effusibacillus dendaii</name>
    <dbReference type="NCBI Taxonomy" id="2743772"/>
    <lineage>
        <taxon>Bacteria</taxon>
        <taxon>Bacillati</taxon>
        <taxon>Bacillota</taxon>
        <taxon>Bacilli</taxon>
        <taxon>Bacillales</taxon>
        <taxon>Alicyclobacillaceae</taxon>
        <taxon>Effusibacillus</taxon>
    </lineage>
</organism>
<evidence type="ECO:0000256" key="2">
    <source>
        <dbReference type="ARBA" id="ARBA00022448"/>
    </source>
</evidence>
<dbReference type="EMBL" id="AP023366">
    <property type="protein sequence ID" value="BCJ87475.1"/>
    <property type="molecule type" value="Genomic_DNA"/>
</dbReference>
<accession>A0A7I8DBL0</accession>
<dbReference type="PRINTS" id="PR00701">
    <property type="entry name" value="60KDINNERMP"/>
</dbReference>
<evidence type="ECO:0000256" key="8">
    <source>
        <dbReference type="ARBA" id="ARBA00023186"/>
    </source>
</evidence>
<dbReference type="AlphaFoldDB" id="A0A7I8DBL0"/>
<dbReference type="InterPro" id="IPR047196">
    <property type="entry name" value="YidC_ALB_C"/>
</dbReference>
<evidence type="ECO:0000256" key="6">
    <source>
        <dbReference type="ARBA" id="ARBA00022989"/>
    </source>
</evidence>
<dbReference type="GO" id="GO:0051205">
    <property type="term" value="P:protein insertion into membrane"/>
    <property type="evidence" value="ECO:0007669"/>
    <property type="project" value="TreeGrafter"/>
</dbReference>
<proteinExistence type="inferred from homology"/>
<evidence type="ECO:0000256" key="10">
    <source>
        <dbReference type="SAM" id="Phobius"/>
    </source>
</evidence>
<evidence type="ECO:0000256" key="9">
    <source>
        <dbReference type="RuleBase" id="RU003945"/>
    </source>
</evidence>
<dbReference type="CDD" id="cd20070">
    <property type="entry name" value="5TM_YidC_Alb3"/>
    <property type="match status" value="1"/>
</dbReference>
<sequence length="245" mass="27927">MKKLRNFSLLMLVALVTAGCGARPMGELNRSNIWGKFVGLISDALDYFGHLLGDYGLSILVVTLIVRIIIFPLVYKQLKHSKVMQEMQPEMTKIREKYKDDPQRMNQEMMKLFQSKGTNPLSGCLPILVQMPILIGLYQAIMYNHDIQNARFLGLVPLGQPDHTFILPVLAALTTFIQTRMTMMDINNPQQKMMMYIMPAMIFFFSFSFPAALALYWAFGNILTIIQYYFLKRPQAAAKQGGANK</sequence>
<comment type="subcellular location">
    <subcellularLocation>
        <location evidence="1">Cell membrane</location>
        <topology evidence="1">Multi-pass membrane protein</topology>
    </subcellularLocation>
    <subcellularLocation>
        <location evidence="9">Membrane</location>
        <topology evidence="9">Multi-pass membrane protein</topology>
    </subcellularLocation>
</comment>
<keyword evidence="4 9" id="KW-0812">Transmembrane</keyword>
<dbReference type="GO" id="GO:0032977">
    <property type="term" value="F:membrane insertase activity"/>
    <property type="evidence" value="ECO:0007669"/>
    <property type="project" value="InterPro"/>
</dbReference>
<dbReference type="InterPro" id="IPR028055">
    <property type="entry name" value="YidC/Oxa/ALB_C"/>
</dbReference>
<dbReference type="GO" id="GO:0005886">
    <property type="term" value="C:plasma membrane"/>
    <property type="evidence" value="ECO:0007669"/>
    <property type="project" value="UniProtKB-SubCell"/>
</dbReference>
<dbReference type="NCBIfam" id="TIGR03592">
    <property type="entry name" value="yidC_oxa1_cterm"/>
    <property type="match status" value="1"/>
</dbReference>
<dbReference type="PRINTS" id="PR01900">
    <property type="entry name" value="YIDCPROTEIN"/>
</dbReference>
<name>A0A7I8DBL0_9BACL</name>
<dbReference type="Proteomes" id="UP000593802">
    <property type="component" value="Chromosome"/>
</dbReference>
<feature type="domain" description="Membrane insertase YidC/Oxa/ALB C-terminal" evidence="11">
    <location>
        <begin position="55"/>
        <end position="233"/>
    </location>
</feature>
<dbReference type="PANTHER" id="PTHR12428">
    <property type="entry name" value="OXA1"/>
    <property type="match status" value="1"/>
</dbReference>
<evidence type="ECO:0000256" key="5">
    <source>
        <dbReference type="ARBA" id="ARBA00022927"/>
    </source>
</evidence>
<comment type="similarity">
    <text evidence="9">Belongs to the OXA1/ALB3/YidC family.</text>
</comment>
<keyword evidence="7 10" id="KW-0472">Membrane</keyword>
<keyword evidence="8" id="KW-0143">Chaperone</keyword>
<evidence type="ECO:0000259" key="11">
    <source>
        <dbReference type="Pfam" id="PF02096"/>
    </source>
</evidence>
<keyword evidence="5" id="KW-0653">Protein transport</keyword>
<feature type="transmembrane region" description="Helical" evidence="10">
    <location>
        <begin position="193"/>
        <end position="209"/>
    </location>
</feature>
<gene>
    <name evidence="12" type="primary">spoIIIJ</name>
    <name evidence="12" type="ORF">skT53_24600</name>
</gene>
<dbReference type="Pfam" id="PF02096">
    <property type="entry name" value="60KD_IMP"/>
    <property type="match status" value="1"/>
</dbReference>
<evidence type="ECO:0000256" key="4">
    <source>
        <dbReference type="ARBA" id="ARBA00022692"/>
    </source>
</evidence>
<dbReference type="PROSITE" id="PS51257">
    <property type="entry name" value="PROKAR_LIPOPROTEIN"/>
    <property type="match status" value="1"/>
</dbReference>
<dbReference type="RefSeq" id="WP_226375206.1">
    <property type="nucleotide sequence ID" value="NZ_AP023366.1"/>
</dbReference>
<protein>
    <submittedName>
        <fullName evidence="12">Membrane protein insertase YidC</fullName>
    </submittedName>
</protein>
<evidence type="ECO:0000313" key="13">
    <source>
        <dbReference type="Proteomes" id="UP000593802"/>
    </source>
</evidence>
<keyword evidence="13" id="KW-1185">Reference proteome</keyword>
<keyword evidence="3" id="KW-1003">Cell membrane</keyword>
<reference evidence="12 13" key="1">
    <citation type="submission" date="2020-08" db="EMBL/GenBank/DDBJ databases">
        <title>Complete Genome Sequence of Effusibacillus dendaii Strain skT53, Isolated from Farmland soil.</title>
        <authorList>
            <person name="Konishi T."/>
            <person name="Kawasaki H."/>
        </authorList>
    </citation>
    <scope>NUCLEOTIDE SEQUENCE [LARGE SCALE GENOMIC DNA]</scope>
    <source>
        <strain evidence="13">skT53</strain>
    </source>
</reference>
<evidence type="ECO:0000256" key="3">
    <source>
        <dbReference type="ARBA" id="ARBA00022475"/>
    </source>
</evidence>
<evidence type="ECO:0000313" key="12">
    <source>
        <dbReference type="EMBL" id="BCJ87475.1"/>
    </source>
</evidence>
<feature type="transmembrane region" description="Helical" evidence="10">
    <location>
        <begin position="55"/>
        <end position="75"/>
    </location>
</feature>
<evidence type="ECO:0000256" key="7">
    <source>
        <dbReference type="ARBA" id="ARBA00023136"/>
    </source>
</evidence>
<keyword evidence="2" id="KW-0813">Transport</keyword>
<evidence type="ECO:0000256" key="1">
    <source>
        <dbReference type="ARBA" id="ARBA00004651"/>
    </source>
</evidence>
<feature type="transmembrane region" description="Helical" evidence="10">
    <location>
        <begin position="163"/>
        <end position="181"/>
    </location>
</feature>
<feature type="transmembrane region" description="Helical" evidence="10">
    <location>
        <begin position="120"/>
        <end position="143"/>
    </location>
</feature>
<dbReference type="KEGG" id="eff:skT53_24600"/>
<dbReference type="InterPro" id="IPR001708">
    <property type="entry name" value="YidC/ALB3/OXA1/COX18"/>
</dbReference>
<keyword evidence="6 10" id="KW-1133">Transmembrane helix</keyword>
<dbReference type="GO" id="GO:0015031">
    <property type="term" value="P:protein transport"/>
    <property type="evidence" value="ECO:0007669"/>
    <property type="project" value="UniProtKB-KW"/>
</dbReference>
<dbReference type="PANTHER" id="PTHR12428:SF65">
    <property type="entry name" value="CYTOCHROME C OXIDASE ASSEMBLY PROTEIN COX18, MITOCHONDRIAL"/>
    <property type="match status" value="1"/>
</dbReference>